<dbReference type="PANTHER" id="PTHR30006">
    <property type="entry name" value="THIAMINE-BINDING PERIPLASMIC PROTEIN-RELATED"/>
    <property type="match status" value="1"/>
</dbReference>
<sequence length="397" mass="41499">MNGKTGIVGALLLLAIVSTACGNNDNGANGSAANGANASGTNANAAGTNAADATNAAANNAAAADTTATDATTNAAATNAAADAPAANKGTLTVYLNDFDDIVKPMFEEQTGYKLDVVSGNGAEIMSRIEAEKGNPHWDVVWMDAMPSIEGLDKQGELLTGWSPANASGLTDFAKSFVPTDNAYFPTGAHAAGVIVYNKNEIKAEDAPKSWKDFTDAKYKGMIGMADPAVAAPAYPFVSWFFQDQGMDAGKSYFSSLLKNGLHVYPKNPNVVEALSGGEIKVAALQESNAYVMKNGGEPIEIVWPQDGAPASVRVAAIQKDTKNAEAAKAFVEFLLDPKTQQALVDKGDESYFEPSVAGAKPKADREANAKLVVAKADWASDNEAEIKQWFSDQSVK</sequence>
<evidence type="ECO:0000256" key="2">
    <source>
        <dbReference type="SAM" id="SignalP"/>
    </source>
</evidence>
<dbReference type="GO" id="GO:0030976">
    <property type="term" value="F:thiamine pyrophosphate binding"/>
    <property type="evidence" value="ECO:0007669"/>
    <property type="project" value="TreeGrafter"/>
</dbReference>
<dbReference type="GO" id="GO:0030975">
    <property type="term" value="F:thiamine binding"/>
    <property type="evidence" value="ECO:0007669"/>
    <property type="project" value="TreeGrafter"/>
</dbReference>
<dbReference type="PIRSF" id="PIRSF002825">
    <property type="entry name" value="CfbpA"/>
    <property type="match status" value="1"/>
</dbReference>
<dbReference type="Gene3D" id="3.40.190.10">
    <property type="entry name" value="Periplasmic binding protein-like II"/>
    <property type="match status" value="2"/>
</dbReference>
<gene>
    <name evidence="3" type="ORF">GZH47_17960</name>
</gene>
<dbReference type="GO" id="GO:0015888">
    <property type="term" value="P:thiamine transport"/>
    <property type="evidence" value="ECO:0007669"/>
    <property type="project" value="TreeGrafter"/>
</dbReference>
<dbReference type="Pfam" id="PF13343">
    <property type="entry name" value="SBP_bac_6"/>
    <property type="match status" value="1"/>
</dbReference>
<dbReference type="PROSITE" id="PS51257">
    <property type="entry name" value="PROKAR_LIPOPROTEIN"/>
    <property type="match status" value="1"/>
</dbReference>
<keyword evidence="4" id="KW-1185">Reference proteome</keyword>
<proteinExistence type="predicted"/>
<name>A0A6C0P965_9BACL</name>
<accession>A0A6C0P965</accession>
<dbReference type="SUPFAM" id="SSF53850">
    <property type="entry name" value="Periplasmic binding protein-like II"/>
    <property type="match status" value="1"/>
</dbReference>
<evidence type="ECO:0000313" key="4">
    <source>
        <dbReference type="Proteomes" id="UP000479114"/>
    </source>
</evidence>
<dbReference type="AlphaFoldDB" id="A0A6C0P965"/>
<feature type="chain" id="PRO_5038864476" evidence="2">
    <location>
        <begin position="21"/>
        <end position="397"/>
    </location>
</feature>
<feature type="signal peptide" evidence="2">
    <location>
        <begin position="1"/>
        <end position="20"/>
    </location>
</feature>
<evidence type="ECO:0000313" key="3">
    <source>
        <dbReference type="EMBL" id="QHW35160.1"/>
    </source>
</evidence>
<evidence type="ECO:0000256" key="1">
    <source>
        <dbReference type="ARBA" id="ARBA00022729"/>
    </source>
</evidence>
<dbReference type="InterPro" id="IPR026045">
    <property type="entry name" value="Ferric-bd"/>
</dbReference>
<dbReference type="PANTHER" id="PTHR30006:SF2">
    <property type="entry name" value="ABC TRANSPORTER SUBSTRATE-BINDING PROTEIN"/>
    <property type="match status" value="1"/>
</dbReference>
<dbReference type="KEGG" id="prz:GZH47_17960"/>
<keyword evidence="1 2" id="KW-0732">Signal</keyword>
<dbReference type="EMBL" id="CP048286">
    <property type="protein sequence ID" value="QHW35160.1"/>
    <property type="molecule type" value="Genomic_DNA"/>
</dbReference>
<reference evidence="3 4" key="1">
    <citation type="submission" date="2020-02" db="EMBL/GenBank/DDBJ databases">
        <title>Paenibacillus sp. nov., isolated from rhizosphere soil of tomato.</title>
        <authorList>
            <person name="Weon H.-Y."/>
            <person name="Lee S.A."/>
        </authorList>
    </citation>
    <scope>NUCLEOTIDE SEQUENCE [LARGE SCALE GENOMIC DNA]</scope>
    <source>
        <strain evidence="3 4">14171R-81</strain>
    </source>
</reference>
<dbReference type="GO" id="GO:0030288">
    <property type="term" value="C:outer membrane-bounded periplasmic space"/>
    <property type="evidence" value="ECO:0007669"/>
    <property type="project" value="TreeGrafter"/>
</dbReference>
<protein>
    <submittedName>
        <fullName evidence="3">ABC transporter substrate-binding protein</fullName>
    </submittedName>
</protein>
<dbReference type="Proteomes" id="UP000479114">
    <property type="component" value="Chromosome"/>
</dbReference>
<organism evidence="3 4">
    <name type="scientific">Paenibacillus rhizovicinus</name>
    <dbReference type="NCBI Taxonomy" id="2704463"/>
    <lineage>
        <taxon>Bacteria</taxon>
        <taxon>Bacillati</taxon>
        <taxon>Bacillota</taxon>
        <taxon>Bacilli</taxon>
        <taxon>Bacillales</taxon>
        <taxon>Paenibacillaceae</taxon>
        <taxon>Paenibacillus</taxon>
    </lineage>
</organism>
<dbReference type="CDD" id="cd13547">
    <property type="entry name" value="PBP2_Fbp_like_2"/>
    <property type="match status" value="1"/>
</dbReference>